<sequence>MLSKTSQGFFYATLAVALFSTKSIFIKWAYIYQVDTTTLLTWRMLIALPFYAYILFKLLQQPLRTPLSANSLISMTLLGVMGYYLASWLDLHALNFISAHFERLILYTYPAFVLLINAIWQKRTIKLIEVVSLGIAYSGLLLIFQHDFQIQGSSVVFGTLLVLAASLSFSFYVVGSQKYSGRYGSKLFTCIAMLAATVVIFLHFLLTHEVAALNQPWQVIALAAAIAIIATVIPSFLMNAAIEQIGANNASISGSLGPVLTTLFAVIILDESFTLTHAIGMALVISGIYYLSQQHKKMSQNTKQ</sequence>
<evidence type="ECO:0000256" key="1">
    <source>
        <dbReference type="ARBA" id="ARBA00004651"/>
    </source>
</evidence>
<keyword evidence="4 6" id="KW-1133">Transmembrane helix</keyword>
<feature type="domain" description="EamA" evidence="7">
    <location>
        <begin position="157"/>
        <end position="292"/>
    </location>
</feature>
<evidence type="ECO:0000313" key="8">
    <source>
        <dbReference type="EMBL" id="MER2494346.1"/>
    </source>
</evidence>
<feature type="transmembrane region" description="Helical" evidence="6">
    <location>
        <begin position="42"/>
        <end position="59"/>
    </location>
</feature>
<evidence type="ECO:0000256" key="2">
    <source>
        <dbReference type="ARBA" id="ARBA00022475"/>
    </source>
</evidence>
<dbReference type="PANTHER" id="PTHR32322">
    <property type="entry name" value="INNER MEMBRANE TRANSPORTER"/>
    <property type="match status" value="1"/>
</dbReference>
<evidence type="ECO:0000256" key="6">
    <source>
        <dbReference type="SAM" id="Phobius"/>
    </source>
</evidence>
<dbReference type="Gene3D" id="1.10.3730.20">
    <property type="match status" value="1"/>
</dbReference>
<feature type="transmembrane region" description="Helical" evidence="6">
    <location>
        <begin position="104"/>
        <end position="120"/>
    </location>
</feature>
<evidence type="ECO:0000256" key="5">
    <source>
        <dbReference type="ARBA" id="ARBA00023136"/>
    </source>
</evidence>
<protein>
    <submittedName>
        <fullName evidence="8">DMT family transporter</fullName>
    </submittedName>
</protein>
<feature type="transmembrane region" description="Helical" evidence="6">
    <location>
        <begin position="250"/>
        <end position="269"/>
    </location>
</feature>
<dbReference type="SUPFAM" id="SSF103481">
    <property type="entry name" value="Multidrug resistance efflux transporter EmrE"/>
    <property type="match status" value="2"/>
</dbReference>
<feature type="transmembrane region" description="Helical" evidence="6">
    <location>
        <begin position="275"/>
        <end position="292"/>
    </location>
</feature>
<feature type="transmembrane region" description="Helical" evidence="6">
    <location>
        <begin position="9"/>
        <end position="30"/>
    </location>
</feature>
<proteinExistence type="predicted"/>
<feature type="transmembrane region" description="Helical" evidence="6">
    <location>
        <begin position="217"/>
        <end position="238"/>
    </location>
</feature>
<name>A0ABV1RN28_9ALTE</name>
<keyword evidence="9" id="KW-1185">Reference proteome</keyword>
<evidence type="ECO:0000313" key="9">
    <source>
        <dbReference type="Proteomes" id="UP001467690"/>
    </source>
</evidence>
<feature type="transmembrane region" description="Helical" evidence="6">
    <location>
        <begin position="127"/>
        <end position="144"/>
    </location>
</feature>
<feature type="transmembrane region" description="Helical" evidence="6">
    <location>
        <begin position="71"/>
        <end position="89"/>
    </location>
</feature>
<feature type="domain" description="EamA" evidence="7">
    <location>
        <begin position="8"/>
        <end position="144"/>
    </location>
</feature>
<dbReference type="PANTHER" id="PTHR32322:SF18">
    <property type="entry name" value="S-ADENOSYLMETHIONINE_S-ADENOSYLHOMOCYSTEINE TRANSPORTER"/>
    <property type="match status" value="1"/>
</dbReference>
<reference evidence="8 9" key="1">
    <citation type="submission" date="2024-06" db="EMBL/GenBank/DDBJ databases">
        <authorList>
            <person name="Chen R.Y."/>
        </authorList>
    </citation>
    <scope>NUCLEOTIDE SEQUENCE [LARGE SCALE GENOMIC DNA]</scope>
    <source>
        <strain evidence="8 9">D2</strain>
    </source>
</reference>
<keyword evidence="3 6" id="KW-0812">Transmembrane</keyword>
<dbReference type="Pfam" id="PF00892">
    <property type="entry name" value="EamA"/>
    <property type="match status" value="2"/>
</dbReference>
<dbReference type="InterPro" id="IPR050638">
    <property type="entry name" value="AA-Vitamin_Transporters"/>
</dbReference>
<accession>A0ABV1RN28</accession>
<feature type="transmembrane region" description="Helical" evidence="6">
    <location>
        <begin position="187"/>
        <end position="205"/>
    </location>
</feature>
<evidence type="ECO:0000259" key="7">
    <source>
        <dbReference type="Pfam" id="PF00892"/>
    </source>
</evidence>
<dbReference type="RefSeq" id="WP_350403361.1">
    <property type="nucleotide sequence ID" value="NZ_JBELOE010000287.1"/>
</dbReference>
<gene>
    <name evidence="8" type="ORF">ABS311_20930</name>
</gene>
<evidence type="ECO:0000256" key="3">
    <source>
        <dbReference type="ARBA" id="ARBA00022692"/>
    </source>
</evidence>
<evidence type="ECO:0000256" key="4">
    <source>
        <dbReference type="ARBA" id="ARBA00022989"/>
    </source>
</evidence>
<organism evidence="8 9">
    <name type="scientific">Catenovulum sediminis</name>
    <dbReference type="NCBI Taxonomy" id="1740262"/>
    <lineage>
        <taxon>Bacteria</taxon>
        <taxon>Pseudomonadati</taxon>
        <taxon>Pseudomonadota</taxon>
        <taxon>Gammaproteobacteria</taxon>
        <taxon>Alteromonadales</taxon>
        <taxon>Alteromonadaceae</taxon>
        <taxon>Catenovulum</taxon>
    </lineage>
</organism>
<comment type="subcellular location">
    <subcellularLocation>
        <location evidence="1">Cell membrane</location>
        <topology evidence="1">Multi-pass membrane protein</topology>
    </subcellularLocation>
</comment>
<dbReference type="InterPro" id="IPR037185">
    <property type="entry name" value="EmrE-like"/>
</dbReference>
<comment type="caution">
    <text evidence="8">The sequence shown here is derived from an EMBL/GenBank/DDBJ whole genome shotgun (WGS) entry which is preliminary data.</text>
</comment>
<keyword evidence="5 6" id="KW-0472">Membrane</keyword>
<dbReference type="InterPro" id="IPR000620">
    <property type="entry name" value="EamA_dom"/>
</dbReference>
<dbReference type="EMBL" id="JBELOE010000287">
    <property type="protein sequence ID" value="MER2494346.1"/>
    <property type="molecule type" value="Genomic_DNA"/>
</dbReference>
<dbReference type="Proteomes" id="UP001467690">
    <property type="component" value="Unassembled WGS sequence"/>
</dbReference>
<keyword evidence="2" id="KW-1003">Cell membrane</keyword>
<feature type="transmembrane region" description="Helical" evidence="6">
    <location>
        <begin position="156"/>
        <end position="175"/>
    </location>
</feature>